<sequence length="227" mass="24179">MTGTPLTPPARPLILCVEDEDQLRRDIADELAEAGYGVIEAASGAEAIERLGQARPDLVLCDISMPGLSGHDVLAALHDKGPAHADIPFVFLSALADPRQVADGKRRGADDYLVKPIDYDLLLATIAARLRQIDRIRAGRAGGALVPPPPDPGADFGLTRAELQVAALLAQGKTLLQIAADLGISRATVAFHLRHIFQKTDTNRQAELVAMLLRGNYAVGTSQSRVT</sequence>
<comment type="caution">
    <text evidence="7">The sequence shown here is derived from an EMBL/GenBank/DDBJ whole genome shotgun (WGS) entry which is preliminary data.</text>
</comment>
<dbReference type="SUPFAM" id="SSF46894">
    <property type="entry name" value="C-terminal effector domain of the bipartite response regulators"/>
    <property type="match status" value="1"/>
</dbReference>
<protein>
    <submittedName>
        <fullName evidence="7">Response regulator transcription factor</fullName>
    </submittedName>
</protein>
<dbReference type="GO" id="GO:0000160">
    <property type="term" value="P:phosphorelay signal transduction system"/>
    <property type="evidence" value="ECO:0007669"/>
    <property type="project" value="InterPro"/>
</dbReference>
<dbReference type="Pfam" id="PF00196">
    <property type="entry name" value="GerE"/>
    <property type="match status" value="1"/>
</dbReference>
<dbReference type="SMART" id="SM00448">
    <property type="entry name" value="REC"/>
    <property type="match status" value="1"/>
</dbReference>
<feature type="domain" description="HTH luxR-type" evidence="5">
    <location>
        <begin position="151"/>
        <end position="216"/>
    </location>
</feature>
<dbReference type="Gene3D" id="3.40.50.2300">
    <property type="match status" value="1"/>
</dbReference>
<proteinExistence type="predicted"/>
<dbReference type="InterPro" id="IPR036388">
    <property type="entry name" value="WH-like_DNA-bd_sf"/>
</dbReference>
<keyword evidence="3" id="KW-0804">Transcription</keyword>
<dbReference type="Gene3D" id="1.10.10.10">
    <property type="entry name" value="Winged helix-like DNA-binding domain superfamily/Winged helix DNA-binding domain"/>
    <property type="match status" value="1"/>
</dbReference>
<dbReference type="SUPFAM" id="SSF52172">
    <property type="entry name" value="CheY-like"/>
    <property type="match status" value="1"/>
</dbReference>
<keyword evidence="2" id="KW-0238">DNA-binding</keyword>
<dbReference type="PROSITE" id="PS50043">
    <property type="entry name" value="HTH_LUXR_2"/>
    <property type="match status" value="1"/>
</dbReference>
<dbReference type="PANTHER" id="PTHR44688:SF16">
    <property type="entry name" value="DNA-BINDING TRANSCRIPTIONAL ACTIVATOR DEVR_DOSR"/>
    <property type="match status" value="1"/>
</dbReference>
<evidence type="ECO:0000256" key="3">
    <source>
        <dbReference type="ARBA" id="ARBA00023163"/>
    </source>
</evidence>
<dbReference type="Proteomes" id="UP000580830">
    <property type="component" value="Unassembled WGS sequence"/>
</dbReference>
<evidence type="ECO:0000259" key="5">
    <source>
        <dbReference type="PROSITE" id="PS50043"/>
    </source>
</evidence>
<gene>
    <name evidence="7" type="ORF">GXX24_13835</name>
</gene>
<dbReference type="Pfam" id="PF00072">
    <property type="entry name" value="Response_reg"/>
    <property type="match status" value="1"/>
</dbReference>
<accession>A0A832PQQ3</accession>
<dbReference type="AlphaFoldDB" id="A0A832PQQ3"/>
<keyword evidence="1" id="KW-0805">Transcription regulation</keyword>
<evidence type="ECO:0000313" key="7">
    <source>
        <dbReference type="EMBL" id="HHW35202.1"/>
    </source>
</evidence>
<dbReference type="PROSITE" id="PS50110">
    <property type="entry name" value="RESPONSE_REGULATORY"/>
    <property type="match status" value="1"/>
</dbReference>
<dbReference type="SMART" id="SM00421">
    <property type="entry name" value="HTH_LUXR"/>
    <property type="match status" value="1"/>
</dbReference>
<dbReference type="RefSeq" id="WP_303731157.1">
    <property type="nucleotide sequence ID" value="NZ_DULP01000220.1"/>
</dbReference>
<reference evidence="7 8" key="1">
    <citation type="journal article" date="2020" name="Biotechnol. Biofuels">
        <title>New insights from the biogas microbiome by comprehensive genome-resolved metagenomics of nearly 1600 species originating from multiple anaerobic digesters.</title>
        <authorList>
            <person name="Campanaro S."/>
            <person name="Treu L."/>
            <person name="Rodriguez-R L.M."/>
            <person name="Kovalovszki A."/>
            <person name="Ziels R.M."/>
            <person name="Maus I."/>
            <person name="Zhu X."/>
            <person name="Kougias P.G."/>
            <person name="Basile A."/>
            <person name="Luo G."/>
            <person name="Schluter A."/>
            <person name="Konstantinidis K.T."/>
            <person name="Angelidaki I."/>
        </authorList>
    </citation>
    <scope>NUCLEOTIDE SEQUENCE [LARGE SCALE GENOMIC DNA]</scope>
    <source>
        <strain evidence="7">AS04akNAM_125</strain>
    </source>
</reference>
<dbReference type="GO" id="GO:0006355">
    <property type="term" value="P:regulation of DNA-templated transcription"/>
    <property type="evidence" value="ECO:0007669"/>
    <property type="project" value="InterPro"/>
</dbReference>
<dbReference type="GO" id="GO:0003677">
    <property type="term" value="F:DNA binding"/>
    <property type="evidence" value="ECO:0007669"/>
    <property type="project" value="UniProtKB-KW"/>
</dbReference>
<feature type="modified residue" description="4-aspartylphosphate" evidence="4">
    <location>
        <position position="62"/>
    </location>
</feature>
<dbReference type="InterPro" id="IPR011006">
    <property type="entry name" value="CheY-like_superfamily"/>
</dbReference>
<dbReference type="InterPro" id="IPR000792">
    <property type="entry name" value="Tscrpt_reg_LuxR_C"/>
</dbReference>
<evidence type="ECO:0000313" key="8">
    <source>
        <dbReference type="Proteomes" id="UP000580830"/>
    </source>
</evidence>
<evidence type="ECO:0000256" key="4">
    <source>
        <dbReference type="PROSITE-ProRule" id="PRU00169"/>
    </source>
</evidence>
<dbReference type="InterPro" id="IPR001789">
    <property type="entry name" value="Sig_transdc_resp-reg_receiver"/>
</dbReference>
<feature type="domain" description="Response regulatory" evidence="6">
    <location>
        <begin position="13"/>
        <end position="130"/>
    </location>
</feature>
<dbReference type="CDD" id="cd06170">
    <property type="entry name" value="LuxR_C_like"/>
    <property type="match status" value="1"/>
</dbReference>
<keyword evidence="4" id="KW-0597">Phosphoprotein</keyword>
<dbReference type="CDD" id="cd00156">
    <property type="entry name" value="REC"/>
    <property type="match status" value="1"/>
</dbReference>
<name>A0A832PQQ3_9RHOB</name>
<evidence type="ECO:0000256" key="2">
    <source>
        <dbReference type="ARBA" id="ARBA00023125"/>
    </source>
</evidence>
<dbReference type="PRINTS" id="PR00038">
    <property type="entry name" value="HTHLUXR"/>
</dbReference>
<organism evidence="7 8">
    <name type="scientific">Paracoccus solventivorans</name>
    <dbReference type="NCBI Taxonomy" id="53463"/>
    <lineage>
        <taxon>Bacteria</taxon>
        <taxon>Pseudomonadati</taxon>
        <taxon>Pseudomonadota</taxon>
        <taxon>Alphaproteobacteria</taxon>
        <taxon>Rhodobacterales</taxon>
        <taxon>Paracoccaceae</taxon>
        <taxon>Paracoccus</taxon>
    </lineage>
</organism>
<dbReference type="InterPro" id="IPR016032">
    <property type="entry name" value="Sig_transdc_resp-reg_C-effctor"/>
</dbReference>
<dbReference type="EMBL" id="DULP01000220">
    <property type="protein sequence ID" value="HHW35202.1"/>
    <property type="molecule type" value="Genomic_DNA"/>
</dbReference>
<evidence type="ECO:0000256" key="1">
    <source>
        <dbReference type="ARBA" id="ARBA00023015"/>
    </source>
</evidence>
<evidence type="ECO:0000259" key="6">
    <source>
        <dbReference type="PROSITE" id="PS50110"/>
    </source>
</evidence>
<dbReference type="PANTHER" id="PTHR44688">
    <property type="entry name" value="DNA-BINDING TRANSCRIPTIONAL ACTIVATOR DEVR_DOSR"/>
    <property type="match status" value="1"/>
</dbReference>